<feature type="region of interest" description="Disordered" evidence="1">
    <location>
        <begin position="357"/>
        <end position="387"/>
    </location>
</feature>
<feature type="compositionally biased region" description="Polar residues" evidence="1">
    <location>
        <begin position="2105"/>
        <end position="2122"/>
    </location>
</feature>
<feature type="region of interest" description="Disordered" evidence="1">
    <location>
        <begin position="2212"/>
        <end position="2270"/>
    </location>
</feature>
<dbReference type="InterPro" id="IPR045167">
    <property type="entry name" value="Hobbit"/>
</dbReference>
<evidence type="ECO:0000313" key="3">
    <source>
        <dbReference type="EMBL" id="KAI3427066.1"/>
    </source>
</evidence>
<accession>A0A9D4TJF3</accession>
<proteinExistence type="predicted"/>
<feature type="region of interest" description="Disordered" evidence="1">
    <location>
        <begin position="1933"/>
        <end position="1969"/>
    </location>
</feature>
<dbReference type="InterPro" id="IPR019441">
    <property type="entry name" value="FMP27/BLTP2/Hobbit_GFWDK_RBG"/>
</dbReference>
<feature type="compositionally biased region" description="Low complexity" evidence="1">
    <location>
        <begin position="2093"/>
        <end position="2104"/>
    </location>
</feature>
<feature type="region of interest" description="Disordered" evidence="1">
    <location>
        <begin position="3235"/>
        <end position="3310"/>
    </location>
</feature>
<organism evidence="3 4">
    <name type="scientific">Chlorella vulgaris</name>
    <name type="common">Green alga</name>
    <dbReference type="NCBI Taxonomy" id="3077"/>
    <lineage>
        <taxon>Eukaryota</taxon>
        <taxon>Viridiplantae</taxon>
        <taxon>Chlorophyta</taxon>
        <taxon>core chlorophytes</taxon>
        <taxon>Trebouxiophyceae</taxon>
        <taxon>Chlorellales</taxon>
        <taxon>Chlorellaceae</taxon>
        <taxon>Chlorella clade</taxon>
        <taxon>Chlorella</taxon>
    </lineage>
</organism>
<dbReference type="SMART" id="SM01214">
    <property type="entry name" value="Fmp27_GFWDK"/>
    <property type="match status" value="1"/>
</dbReference>
<comment type="caution">
    <text evidence="3">The sequence shown here is derived from an EMBL/GenBank/DDBJ whole genome shotgun (WGS) entry which is preliminary data.</text>
</comment>
<feature type="region of interest" description="Disordered" evidence="1">
    <location>
        <begin position="2861"/>
        <end position="2936"/>
    </location>
</feature>
<feature type="region of interest" description="Disordered" evidence="1">
    <location>
        <begin position="949"/>
        <end position="989"/>
    </location>
</feature>
<evidence type="ECO:0000313" key="4">
    <source>
        <dbReference type="Proteomes" id="UP001055712"/>
    </source>
</evidence>
<feature type="region of interest" description="Disordered" evidence="1">
    <location>
        <begin position="1414"/>
        <end position="1462"/>
    </location>
</feature>
<feature type="region of interest" description="Disordered" evidence="1">
    <location>
        <begin position="616"/>
        <end position="635"/>
    </location>
</feature>
<feature type="compositionally biased region" description="Low complexity" evidence="1">
    <location>
        <begin position="3246"/>
        <end position="3276"/>
    </location>
</feature>
<dbReference type="PANTHER" id="PTHR15678">
    <property type="entry name" value="ANTIGEN MLAA-22-RELATED"/>
    <property type="match status" value="1"/>
</dbReference>
<feature type="compositionally biased region" description="Polar residues" evidence="1">
    <location>
        <begin position="1438"/>
        <end position="1447"/>
    </location>
</feature>
<dbReference type="Pfam" id="PF10344">
    <property type="entry name" value="Hobbit"/>
    <property type="match status" value="2"/>
</dbReference>
<feature type="region of interest" description="Disordered" evidence="1">
    <location>
        <begin position="2093"/>
        <end position="2198"/>
    </location>
</feature>
<sequence length="3433" mass="351054">MGLVALLVWAALLLLVAACWKRLLGLAVSRFAQGRAFRLSVGQFLFGGVADVCLVLHVGPVRQLRISRLSLGLATMPAAAATGVSNNNGDGGSGDSSTSSSGGELGAAAGVALGGGGLWQALLAGQLLMPVQLRGVHITLAPPSPRLLTPQQAGSRFQSAATSGGATARRSKAQLPLWLLEHLPMQLDGLTVMDEVRGVVLHLRHTSLSLHTAQRLVVQGLSAALCHGPDSANGASSEGGEGGSPRSGFVAALEDCFGLDSPPASSRGAAEQTLFFQLERLQLEHCHDGSFSLQQLAAAPAATAGTAAGVAGAPAPARAAMQALSMQLGAVGLTASRQLMQWMERQVSVEAAWRRRSVNQQPVPPQPPQPASCDEREAQQAEPWASRGRQQRLLRLLPLLPREAQVDVQSFSLATASSSDEGLPVLADFTLKGIRCRLARAAGPVAAGLGSTTSAPLPSISAGWQQLSASLGAGSVSATTPDEGRQQHASLPPAIALRSGAAEWSLNLSSEGQDQVAVAGSVMIGALGTDVCHPCVQPLVRQLLLASAAVKAALKPVAAAAAAAADASAGAAAAAAGEADGEAVTVAVESAGVEAVVAAAAAAAAAGSSPASAATVGSQAAAQQPHRPPDSAARAPSLARWRCSLGLGDGSRLLFSDAAGRCCWSNSLASCRLTVEGGKGGTAALAAVSGMFEAVGIEMHALTAAAGSLAGTAASLVSAAPPPQMLAARLLRVQVEAPPPLLQQQQAQAQAYKQQAPKQQAGAQELGLSVDATTAGVHLLMQQQQLTQVASVLASLLPLSSAASSATSPEVGSPLSRAAQPDGDPLAAAVVAAAAAAAAGGGKRSKRRLPPPRLTFSCTDSFLLLPTTVTVPAEQAAGGQLLLLPTAPALVLSSFAGKHGGGSGGSSVTVEGCCLLYCEGLASQRFPSSAEALKDQAKVQVLSVDRATFTQGPPSLSPESTLKGAQPGGGSGTSSSSSSDGKSGGSSGGGEGAAQLDIGCLSACADADALLCIVAVADHAAHQLAPVLAAATSDSGGTRGVARAPKQPTAKRRLGGLLCLTVGRVVAEQPLYTAGRDMAVEVTSLRVVVGDEAGCLHSLSTAATVLCMAGSPVLRWRQLEAALKLPRPAPGGGSGGTRLAALPLPPVPPPAGQAGAASAAARAVDDGLFPLDGQPPELAASGQPPGSGSSSYEAYHRARLEAWLEADAATAPSGGAAQASGSGGGMGAAAAALGSGPASTLDVVISGAELIVPHDGEPGPTQRYLELYLKALQTAMAAHLQRIRLLTRRKSTLGPDSMPAAAVAGEREAKKTSSPLFPLQVNMVAERPALRFEHHPLEAWMSSRGPLLQQMAVQQHLWGEVAATVLPADTASPLHAGMVESAFETVAAASQQAWEGLLQDLLAMYRSKLQQADRERARQQWPQPQGEQEGEAAAAADSSGTRSSYTDGSAAPGTGDGSGCVRAPPGTDLMRIGVSRLQGLVVLCCGSEAARAAARQLIAATDPSAQRVPMCKLLKLHADLALDCFEMRLAGTSRPFVAASHVLISGTAAVARQATAPPQTRERQLAVGAHRTVAIPVTVKGCRPPFKFYTDLSLEAEALTVCHSQGLDPTMALVGLAGKRLSPSDPDKSVPRPPPIPWWDDLRYMWRGPLELSVSGFGLTLGGTANPRINETSERMEVAVDGLGGRLLSGCYELELQGLDVTLHRSAGVQQLGGTLLALPFVRAPRANVRLDVDWKLPGGRPAAQHHLFPMKLPPEGDLQSPVYAGTVYKAEAWDLALHVELGQTGDTDAGLPAAAAAVFLGGHQIQWMKQFVMMMGRMPPQLRAVARRGSFFWRKAPSGVPKKGIGKLTQKLCLDIVAAPLEVVHFAADPSDASHGIHLHAPSCTYTACYLLNQEPLSFLKLPPHAVSTRPRRPPATRTVTLSMDVQAGSVTVHKAGSQRRLPGGAAGSMSGGGSPLTSGASTPLAWGPLAGPGAAEVQGEMLGLLDDLVTPFTREQQPIVAAGTVAVTQDGLAVAPGEGEGLAEALAPKGGRPLRVLISDCRVMVDRESRDAVWAAVAHLISAFTTNVTQQRQNLANAAVHPTFSLPASPSPTLAAAMTSPSMPWSASSPLAQLQRQVSESHAARSAEQPAPSDELVVPSPAPPSAHGSVRSSMDGGSLPASAAQQQQQQQLQSGPQQAQAQVQARGEPAVVPSGDSSNELLALLLQQRQESHDAGGQEEPGSPLKRQQQQQEGQAGPRGGGPQHSGAEHQEEEEDEEALMSSPADDLSGQQKYVVEVKDLQICSEAEAAQGRLLLAARSGRLRGLHLPDAGLNVTALLMDEVSAYVSQMDVDPDAPVLWLQPTPEGYQVPAGQGLLAPVRRIFEPILISLRHSKLTAGGGGGAATRRRTATLSSRSGARGTPGGPGSAPSGVRGEELVLRVPEVLAVMDSREFEVLVDVISMLQNPGPTVETVGAEAALLAELEGDEVEEARQLYALLRQQLAELRLSSLALRTSLGLHAFTSQLAPSFIPPAHLLPPLAVTHFFVGEEADFVALQFGTAAELAVAMREHLAAASAAAAGAAEEAAAGGGDGAGGEGASSVPPLGSEGASLAGEEGEQQQDQQQQQQELSAADGSKRSTEQQQAQRLAQLVAAPTSAAQTAASVARRRLGERQQEQQQALLLRWVEEQEGGAFEAVEKTKICLLALKIVARKRQQKHSASRLRLQLDRVVWQLCTMAREPFVQASLHRLSLDKFQNKDHSGSAKFVIGRIDVLDSQGALGPGPGIGAGVILSTWNPDASWERDDMLRVVASMGVPTQTHIIYEHLDLILHPTAFHLTEGIAVAFWEYFFPKEDGSKARAAAAFARSVAVPAAAAARHRRSATALPSDMATSQQGSPLPGSPMRRTLAAAAAAGDGSSQPSSGGQSPRAAGGTPRGSSIVNAGWHSAPGKMHRRASSLLAGEGSLSRQSTLGSATAAAAAAAAAADASLLDVAADTAAALAGGGGGGGGGHVSFHLRRTSTTGVGLLQQRNSGLAFEHGGSGYLPPGVPGSTVAGGRLCRPLSSLSITASEDTVAVRAAAAAPPHRKVRFVHVKLNRAHCRASYEGYPLTFSDLKLVIDNRTYVNIEGRWRDLFNKMKWDIVKSVVKSVAGFQGRKFKELLPEGFPGEDGDGGGRRKPGLFAQLQALGKGGRGKDAAAAAAGAEEAAPSGEDLRAQYKRRMLFGHMALPSPTPGPSAGASAAAEAAAGAAVSGATAGDSPVRGAAAAAQPVQPLAAQDGSSDGSPSAAAQAAQPVTPGTLALQSAATSGGVYSQGDTGPAPDDAARSGEVFAVPSGPLAAGISSPAAPRFSPGPLASGTHGAGAAPLASTAAFGSIGSIAVAEPEGAAAADGEDGSGGGGGGTDSAAAAAALFGQAPDQRGSHHLQTPRWAAKLASKAQKGLHKLRDSLQD</sequence>
<feature type="compositionally biased region" description="Low complexity" evidence="1">
    <location>
        <begin position="2890"/>
        <end position="2909"/>
    </location>
</feature>
<feature type="region of interest" description="Disordered" evidence="1">
    <location>
        <begin position="2569"/>
        <end position="2631"/>
    </location>
</feature>
<feature type="compositionally biased region" description="Low complexity" evidence="1">
    <location>
        <begin position="1181"/>
        <end position="1191"/>
    </location>
</feature>
<feature type="region of interest" description="Disordered" evidence="1">
    <location>
        <begin position="2379"/>
        <end position="2415"/>
    </location>
</feature>
<evidence type="ECO:0000259" key="2">
    <source>
        <dbReference type="SMART" id="SM01214"/>
    </source>
</evidence>
<dbReference type="OrthoDB" id="514036at2759"/>
<reference evidence="3" key="1">
    <citation type="journal article" date="2019" name="Plant J.">
        <title>Chlorella vulgaris genome assembly and annotation reveals the molecular basis for metabolic acclimation to high light conditions.</title>
        <authorList>
            <person name="Cecchin M."/>
            <person name="Marcolungo L."/>
            <person name="Rossato M."/>
            <person name="Girolomoni L."/>
            <person name="Cosentino E."/>
            <person name="Cuine S."/>
            <person name="Li-Beisson Y."/>
            <person name="Delledonne M."/>
            <person name="Ballottari M."/>
        </authorList>
    </citation>
    <scope>NUCLEOTIDE SEQUENCE</scope>
    <source>
        <strain evidence="3">211/11P</strain>
    </source>
</reference>
<feature type="region of interest" description="Disordered" evidence="1">
    <location>
        <begin position="3367"/>
        <end position="3433"/>
    </location>
</feature>
<feature type="compositionally biased region" description="Low complexity" evidence="1">
    <location>
        <begin position="2581"/>
        <end position="2611"/>
    </location>
</feature>
<name>A0A9D4TJF3_CHLVU</name>
<dbReference type="Proteomes" id="UP001055712">
    <property type="component" value="Unassembled WGS sequence"/>
</dbReference>
<feature type="compositionally biased region" description="Low complexity" evidence="1">
    <location>
        <begin position="2229"/>
        <end position="2238"/>
    </location>
</feature>
<feature type="compositionally biased region" description="Gly residues" evidence="1">
    <location>
        <begin position="2570"/>
        <end position="2580"/>
    </location>
</feature>
<feature type="compositionally biased region" description="Gly residues" evidence="1">
    <location>
        <begin position="1946"/>
        <end position="1956"/>
    </location>
</feature>
<feature type="compositionally biased region" description="Low complexity" evidence="1">
    <location>
        <begin position="1419"/>
        <end position="1436"/>
    </location>
</feature>
<feature type="domain" description="FMP27/BLTP2/Hobbit GFWDK motif-containing RBG unit" evidence="2">
    <location>
        <begin position="1533"/>
        <end position="1670"/>
    </location>
</feature>
<dbReference type="EMBL" id="SIDB01000010">
    <property type="protein sequence ID" value="KAI3427066.1"/>
    <property type="molecule type" value="Genomic_DNA"/>
</dbReference>
<feature type="compositionally biased region" description="Polar residues" evidence="1">
    <location>
        <begin position="3283"/>
        <end position="3298"/>
    </location>
</feature>
<protein>
    <recommendedName>
        <fullName evidence="2">FMP27/BLTP2/Hobbit GFWDK motif-containing RBG unit domain-containing protein</fullName>
    </recommendedName>
</protein>
<feature type="compositionally biased region" description="Low complexity" evidence="1">
    <location>
        <begin position="3386"/>
        <end position="3398"/>
    </location>
</feature>
<feature type="compositionally biased region" description="Polar residues" evidence="1">
    <location>
        <begin position="949"/>
        <end position="960"/>
    </location>
</feature>
<feature type="compositionally biased region" description="Low complexity" evidence="1">
    <location>
        <begin position="2158"/>
        <end position="2187"/>
    </location>
</feature>
<dbReference type="PANTHER" id="PTHR15678:SF6">
    <property type="entry name" value="BRIDGE-LIKE LIPID TRANSFER PROTEIN FAMILY MEMBER 2"/>
    <property type="match status" value="1"/>
</dbReference>
<feature type="region of interest" description="Disordered" evidence="1">
    <location>
        <begin position="1167"/>
        <end position="1192"/>
    </location>
</feature>
<gene>
    <name evidence="3" type="ORF">D9Q98_007006</name>
</gene>
<feature type="compositionally biased region" description="Low complexity" evidence="1">
    <location>
        <begin position="2393"/>
        <end position="2402"/>
    </location>
</feature>
<feature type="region of interest" description="Disordered" evidence="1">
    <location>
        <begin position="1212"/>
        <end position="1232"/>
    </location>
</feature>
<reference evidence="3" key="2">
    <citation type="submission" date="2020-11" db="EMBL/GenBank/DDBJ databases">
        <authorList>
            <person name="Cecchin M."/>
            <person name="Marcolungo L."/>
            <person name="Rossato M."/>
            <person name="Girolomoni L."/>
            <person name="Cosentino E."/>
            <person name="Cuine S."/>
            <person name="Li-Beisson Y."/>
            <person name="Delledonne M."/>
            <person name="Ballottari M."/>
        </authorList>
    </citation>
    <scope>NUCLEOTIDE SEQUENCE</scope>
    <source>
        <strain evidence="3">211/11P</strain>
        <tissue evidence="3">Whole cell</tissue>
    </source>
</reference>
<keyword evidence="4" id="KW-1185">Reference proteome</keyword>
<evidence type="ECO:0000256" key="1">
    <source>
        <dbReference type="SAM" id="MobiDB-lite"/>
    </source>
</evidence>